<reference evidence="1 2" key="1">
    <citation type="submission" date="2019-09" db="EMBL/GenBank/DDBJ databases">
        <title>A chromosome-level genome assembly of the Chinese tupelo Nyssa sinensis.</title>
        <authorList>
            <person name="Yang X."/>
            <person name="Kang M."/>
            <person name="Yang Y."/>
            <person name="Xiong H."/>
            <person name="Wang M."/>
            <person name="Zhang Z."/>
            <person name="Wang Z."/>
            <person name="Wu H."/>
            <person name="Ma T."/>
            <person name="Liu J."/>
            <person name="Xi Z."/>
        </authorList>
    </citation>
    <scope>NUCLEOTIDE SEQUENCE [LARGE SCALE GENOMIC DNA]</scope>
    <source>
        <strain evidence="1">J267</strain>
        <tissue evidence="1">Leaf</tissue>
    </source>
</reference>
<dbReference type="OrthoDB" id="1923550at2759"/>
<dbReference type="Proteomes" id="UP000325577">
    <property type="component" value="Linkage Group LG20"/>
</dbReference>
<evidence type="ECO:0000313" key="2">
    <source>
        <dbReference type="Proteomes" id="UP000325577"/>
    </source>
</evidence>
<organism evidence="1 2">
    <name type="scientific">Nyssa sinensis</name>
    <dbReference type="NCBI Taxonomy" id="561372"/>
    <lineage>
        <taxon>Eukaryota</taxon>
        <taxon>Viridiplantae</taxon>
        <taxon>Streptophyta</taxon>
        <taxon>Embryophyta</taxon>
        <taxon>Tracheophyta</taxon>
        <taxon>Spermatophyta</taxon>
        <taxon>Magnoliopsida</taxon>
        <taxon>eudicotyledons</taxon>
        <taxon>Gunneridae</taxon>
        <taxon>Pentapetalae</taxon>
        <taxon>asterids</taxon>
        <taxon>Cornales</taxon>
        <taxon>Nyssaceae</taxon>
        <taxon>Nyssa</taxon>
    </lineage>
</organism>
<protein>
    <submittedName>
        <fullName evidence="1">Uncharacterized protein</fullName>
    </submittedName>
</protein>
<gene>
    <name evidence="1" type="ORF">F0562_034190</name>
</gene>
<sequence length="76" mass="8527">MGSLGIILKKIQDTVTSMNEEDKRAFSTILRGEKECATIREKEIDRKYGMKLESLILKGTENMGSSHSQIIKVPIS</sequence>
<accession>A0A5J5AGI2</accession>
<dbReference type="EMBL" id="CM018044">
    <property type="protein sequence ID" value="KAA8529710.1"/>
    <property type="molecule type" value="Genomic_DNA"/>
</dbReference>
<name>A0A5J5AGI2_9ASTE</name>
<dbReference type="AlphaFoldDB" id="A0A5J5AGI2"/>
<proteinExistence type="predicted"/>
<evidence type="ECO:0000313" key="1">
    <source>
        <dbReference type="EMBL" id="KAA8529710.1"/>
    </source>
</evidence>
<keyword evidence="2" id="KW-1185">Reference proteome</keyword>